<proteinExistence type="predicted"/>
<dbReference type="EMBL" id="JANZXA010000010">
    <property type="protein sequence ID" value="MCT2400930.1"/>
    <property type="molecule type" value="Genomic_DNA"/>
</dbReference>
<dbReference type="InterPro" id="IPR012348">
    <property type="entry name" value="RNR-like"/>
</dbReference>
<comment type="caution">
    <text evidence="2">The sequence shown here is derived from an EMBL/GenBank/DDBJ whole genome shotgun (WGS) entry which is preliminary data.</text>
</comment>
<dbReference type="Pfam" id="PF04945">
    <property type="entry name" value="YHS"/>
    <property type="match status" value="1"/>
</dbReference>
<dbReference type="Proteomes" id="UP001165583">
    <property type="component" value="Unassembled WGS sequence"/>
</dbReference>
<evidence type="ECO:0000313" key="3">
    <source>
        <dbReference type="Proteomes" id="UP001165583"/>
    </source>
</evidence>
<evidence type="ECO:0000259" key="1">
    <source>
        <dbReference type="SMART" id="SM00746"/>
    </source>
</evidence>
<dbReference type="InterPro" id="IPR007029">
    <property type="entry name" value="YHS_dom"/>
</dbReference>
<dbReference type="Gene3D" id="1.10.620.20">
    <property type="entry name" value="Ribonucleotide Reductase, subunit A"/>
    <property type="match status" value="1"/>
</dbReference>
<dbReference type="InterPro" id="IPR009078">
    <property type="entry name" value="Ferritin-like_SF"/>
</dbReference>
<organism evidence="2 3">
    <name type="scientific">Novosphingobium mangrovi</name>
    <name type="common">ex Huang et al. 2023</name>
    <dbReference type="NCBI Taxonomy" id="2976432"/>
    <lineage>
        <taxon>Bacteria</taxon>
        <taxon>Pseudomonadati</taxon>
        <taxon>Pseudomonadota</taxon>
        <taxon>Alphaproteobacteria</taxon>
        <taxon>Sphingomonadales</taxon>
        <taxon>Sphingomonadaceae</taxon>
        <taxon>Novosphingobium</taxon>
    </lineage>
</organism>
<dbReference type="SUPFAM" id="SSF47240">
    <property type="entry name" value="Ferritin-like"/>
    <property type="match status" value="1"/>
</dbReference>
<feature type="domain" description="TRASH" evidence="1">
    <location>
        <begin position="53"/>
        <end position="90"/>
    </location>
</feature>
<keyword evidence="3" id="KW-1185">Reference proteome</keyword>
<evidence type="ECO:0000313" key="2">
    <source>
        <dbReference type="EMBL" id="MCT2400930.1"/>
    </source>
</evidence>
<sequence>MTTTLYLLFWAALFFVMMRFGCGAHIMGHGGHGHHGSHEGSGDRLQEPGTAIDPVCGMTVATPGAKSSIYRGKAYYFCSADCRDKFEAAPQEFAGEAPARTVQGAHHHGA</sequence>
<reference evidence="2" key="1">
    <citation type="submission" date="2022-09" db="EMBL/GenBank/DDBJ databases">
        <title>Novosphingobium sp. Nov., a polycyclic aromatic hydrocarbon-degrading bacterium isolated form mangrove sediments in HongKong.</title>
        <authorList>
            <person name="Hu Z."/>
        </authorList>
    </citation>
    <scope>NUCLEOTIDE SEQUENCE</scope>
    <source>
        <strain evidence="2">HK4-1</strain>
    </source>
</reference>
<name>A0ABT2I7Y0_9SPHN</name>
<dbReference type="RefSeq" id="WP_098105909.1">
    <property type="nucleotide sequence ID" value="NZ_JANZXA010000010.1"/>
</dbReference>
<dbReference type="SMART" id="SM00746">
    <property type="entry name" value="TRASH"/>
    <property type="match status" value="1"/>
</dbReference>
<dbReference type="InterPro" id="IPR011017">
    <property type="entry name" value="TRASH_dom"/>
</dbReference>
<gene>
    <name evidence="2" type="ORF">NZK81_15355</name>
</gene>
<accession>A0ABT2I7Y0</accession>
<protein>
    <submittedName>
        <fullName evidence="2">YHS domain-containing protein</fullName>
    </submittedName>
</protein>